<name>A0ABX8YBT7_ANETH</name>
<dbReference type="Proteomes" id="UP000826616">
    <property type="component" value="Chromosome"/>
</dbReference>
<proteinExistence type="predicted"/>
<dbReference type="GeneID" id="97140184"/>
<accession>A0ABX8YBT7</accession>
<dbReference type="PROSITE" id="PS51186">
    <property type="entry name" value="GNAT"/>
    <property type="match status" value="1"/>
</dbReference>
<sequence>MRNDYEGITFISVFSAQQLIYPFHSGLACFREPGEQCSYLRRVLEETAMQISAAVHHNQIVGYATLLPPDSEERWKALPYIRMMGALEVAPSYRRQKIARRILQRLFADARDIENQIVLALEYYWHWDLKNSGVDVYEYKRMLKRLLASAGMEEVYTDDPDIQAHAANFAMARIGRNILAEQMQEFFYLANPRVW</sequence>
<dbReference type="InterPro" id="IPR000182">
    <property type="entry name" value="GNAT_dom"/>
</dbReference>
<dbReference type="Pfam" id="PF00583">
    <property type="entry name" value="Acetyltransf_1"/>
    <property type="match status" value="1"/>
</dbReference>
<evidence type="ECO:0000313" key="2">
    <source>
        <dbReference type="EMBL" id="QYY43158.1"/>
    </source>
</evidence>
<dbReference type="EMBL" id="CP080764">
    <property type="protein sequence ID" value="QYY43158.1"/>
    <property type="molecule type" value="Genomic_DNA"/>
</dbReference>
<protein>
    <submittedName>
        <fullName evidence="2">GNAT family N-acetyltransferase</fullName>
    </submittedName>
</protein>
<feature type="domain" description="N-acetyltransferase" evidence="1">
    <location>
        <begin position="9"/>
        <end position="176"/>
    </location>
</feature>
<dbReference type="Gene3D" id="3.40.630.30">
    <property type="match status" value="1"/>
</dbReference>
<dbReference type="InterPro" id="IPR016181">
    <property type="entry name" value="Acyl_CoA_acyltransferase"/>
</dbReference>
<dbReference type="InterPro" id="IPR024699">
    <property type="entry name" value="AcuA"/>
</dbReference>
<dbReference type="PIRSF" id="PIRSF021278">
    <property type="entry name" value="AcuA"/>
    <property type="match status" value="1"/>
</dbReference>
<dbReference type="PROSITE" id="PS51257">
    <property type="entry name" value="PROKAR_LIPOPROTEIN"/>
    <property type="match status" value="1"/>
</dbReference>
<dbReference type="CDD" id="cd04301">
    <property type="entry name" value="NAT_SF"/>
    <property type="match status" value="1"/>
</dbReference>
<dbReference type="RefSeq" id="WP_220559293.1">
    <property type="nucleotide sequence ID" value="NZ_CP080764.1"/>
</dbReference>
<dbReference type="SUPFAM" id="SSF55729">
    <property type="entry name" value="Acyl-CoA N-acyltransferases (Nat)"/>
    <property type="match status" value="1"/>
</dbReference>
<evidence type="ECO:0000313" key="3">
    <source>
        <dbReference type="Proteomes" id="UP000826616"/>
    </source>
</evidence>
<evidence type="ECO:0000259" key="1">
    <source>
        <dbReference type="PROSITE" id="PS51186"/>
    </source>
</evidence>
<organism evidence="2 3">
    <name type="scientific">Aneurinibacillus thermoaerophilus</name>
    <dbReference type="NCBI Taxonomy" id="143495"/>
    <lineage>
        <taxon>Bacteria</taxon>
        <taxon>Bacillati</taxon>
        <taxon>Bacillota</taxon>
        <taxon>Bacilli</taxon>
        <taxon>Bacillales</taxon>
        <taxon>Paenibacillaceae</taxon>
        <taxon>Aneurinibacillus group</taxon>
        <taxon>Aneurinibacillus</taxon>
    </lineage>
</organism>
<reference evidence="2 3" key="1">
    <citation type="submission" date="2021-08" db="EMBL/GenBank/DDBJ databases">
        <title>Complete genome sequence of the strain Aneurinibacillus thermoaerophilus CCM 8960.</title>
        <authorList>
            <person name="Musilova J."/>
            <person name="Kourilova X."/>
            <person name="Pernicova I."/>
            <person name="Bezdicek M."/>
            <person name="Lengerova M."/>
            <person name="Obruca S."/>
            <person name="Sedlar K."/>
        </authorList>
    </citation>
    <scope>NUCLEOTIDE SEQUENCE [LARGE SCALE GENOMIC DNA]</scope>
    <source>
        <strain evidence="2 3">CCM 8960</strain>
    </source>
</reference>
<gene>
    <name evidence="2" type="ORF">K3F53_02270</name>
</gene>
<keyword evidence="3" id="KW-1185">Reference proteome</keyword>